<accession>A0ACB7SND1</accession>
<protein>
    <submittedName>
        <fullName evidence="1">Uncharacterized protein</fullName>
    </submittedName>
</protein>
<keyword evidence="2" id="KW-1185">Reference proteome</keyword>
<reference evidence="1" key="1">
    <citation type="submission" date="2020-05" db="EMBL/GenBank/DDBJ databases">
        <title>Large-scale comparative analyses of tick genomes elucidate their genetic diversity and vector capacities.</title>
        <authorList>
            <person name="Jia N."/>
            <person name="Wang J."/>
            <person name="Shi W."/>
            <person name="Du L."/>
            <person name="Sun Y."/>
            <person name="Zhan W."/>
            <person name="Jiang J."/>
            <person name="Wang Q."/>
            <person name="Zhang B."/>
            <person name="Ji P."/>
            <person name="Sakyi L.B."/>
            <person name="Cui X."/>
            <person name="Yuan T."/>
            <person name="Jiang B."/>
            <person name="Yang W."/>
            <person name="Lam T.T.-Y."/>
            <person name="Chang Q."/>
            <person name="Ding S."/>
            <person name="Wang X."/>
            <person name="Zhu J."/>
            <person name="Ruan X."/>
            <person name="Zhao L."/>
            <person name="Wei J."/>
            <person name="Que T."/>
            <person name="Du C."/>
            <person name="Cheng J."/>
            <person name="Dai P."/>
            <person name="Han X."/>
            <person name="Huang E."/>
            <person name="Gao Y."/>
            <person name="Liu J."/>
            <person name="Shao H."/>
            <person name="Ye R."/>
            <person name="Li L."/>
            <person name="Wei W."/>
            <person name="Wang X."/>
            <person name="Wang C."/>
            <person name="Yang T."/>
            <person name="Huo Q."/>
            <person name="Li W."/>
            <person name="Guo W."/>
            <person name="Chen H."/>
            <person name="Zhou L."/>
            <person name="Ni X."/>
            <person name="Tian J."/>
            <person name="Zhou Y."/>
            <person name="Sheng Y."/>
            <person name="Liu T."/>
            <person name="Pan Y."/>
            <person name="Xia L."/>
            <person name="Li J."/>
            <person name="Zhao F."/>
            <person name="Cao W."/>
        </authorList>
    </citation>
    <scope>NUCLEOTIDE SEQUENCE</scope>
    <source>
        <strain evidence="1">Hyas-2018</strain>
    </source>
</reference>
<dbReference type="EMBL" id="CM023483">
    <property type="protein sequence ID" value="KAH6936373.1"/>
    <property type="molecule type" value="Genomic_DNA"/>
</dbReference>
<evidence type="ECO:0000313" key="2">
    <source>
        <dbReference type="Proteomes" id="UP000821845"/>
    </source>
</evidence>
<sequence length="117" mass="12898">MDDCFDRLMFKNRPGIQTAGSIFFTMNSVLVMVFLFSVLTAEDAAVQLKLNSIDSSPAACNTVFYAVDEEDEPEERHPPCKVQAEKSADTTEEEKHISIQQPEDACRGSSSQSSVTS</sequence>
<organism evidence="1 2">
    <name type="scientific">Hyalomma asiaticum</name>
    <name type="common">Tick</name>
    <dbReference type="NCBI Taxonomy" id="266040"/>
    <lineage>
        <taxon>Eukaryota</taxon>
        <taxon>Metazoa</taxon>
        <taxon>Ecdysozoa</taxon>
        <taxon>Arthropoda</taxon>
        <taxon>Chelicerata</taxon>
        <taxon>Arachnida</taxon>
        <taxon>Acari</taxon>
        <taxon>Parasitiformes</taxon>
        <taxon>Ixodida</taxon>
        <taxon>Ixodoidea</taxon>
        <taxon>Ixodidae</taxon>
        <taxon>Hyalomminae</taxon>
        <taxon>Hyalomma</taxon>
    </lineage>
</organism>
<name>A0ACB7SND1_HYAAI</name>
<comment type="caution">
    <text evidence="1">The sequence shown here is derived from an EMBL/GenBank/DDBJ whole genome shotgun (WGS) entry which is preliminary data.</text>
</comment>
<dbReference type="Proteomes" id="UP000821845">
    <property type="component" value="Chromosome 3"/>
</dbReference>
<evidence type="ECO:0000313" key="1">
    <source>
        <dbReference type="EMBL" id="KAH6936373.1"/>
    </source>
</evidence>
<gene>
    <name evidence="1" type="ORF">HPB50_016366</name>
</gene>
<proteinExistence type="predicted"/>